<dbReference type="PROSITE" id="PS51318">
    <property type="entry name" value="TAT"/>
    <property type="match status" value="1"/>
</dbReference>
<dbReference type="Pfam" id="PF00497">
    <property type="entry name" value="SBP_bac_3"/>
    <property type="match status" value="1"/>
</dbReference>
<keyword evidence="5" id="KW-1185">Reference proteome</keyword>
<dbReference type="InterPro" id="IPR001638">
    <property type="entry name" value="Solute-binding_3/MltF_N"/>
</dbReference>
<dbReference type="SUPFAM" id="SSF53850">
    <property type="entry name" value="Periplasmic binding protein-like II"/>
    <property type="match status" value="1"/>
</dbReference>
<evidence type="ECO:0000259" key="3">
    <source>
        <dbReference type="SMART" id="SM00062"/>
    </source>
</evidence>
<keyword evidence="1 2" id="KW-0732">Signal</keyword>
<accession>A0ABW7GKZ7</accession>
<sequence length="275" mass="29973">MARHPSSRPIARRLLLAWALCGAAASATADCGRPLQVAVSDLGVGSYQEQGQIRGLIPELAQELAARSGCRLELVFLPRARALQDFDVGRIDIITSMLRTPERDALGVYLPYGYTKHDLLLAPEAAAGIASLADLIRRPELRLGVVRGIRTNSRVDLHLEQLLATRRAEYSSDFANLAAKLAARRVQAVIMPNALHIKLRRDGALAPDIATVNIPEARPQVLGLYVNRAAVPAAAAGRLGEQLAAMVRTGWVRQAYVRHFGEAETRRMELAALER</sequence>
<feature type="signal peptide" evidence="2">
    <location>
        <begin position="1"/>
        <end position="29"/>
    </location>
</feature>
<feature type="domain" description="Solute-binding protein family 3/N-terminal" evidence="3">
    <location>
        <begin position="34"/>
        <end position="263"/>
    </location>
</feature>
<evidence type="ECO:0000256" key="1">
    <source>
        <dbReference type="ARBA" id="ARBA00022729"/>
    </source>
</evidence>
<dbReference type="RefSeq" id="WP_394511488.1">
    <property type="nucleotide sequence ID" value="NZ_JBIGHX010000004.1"/>
</dbReference>
<dbReference type="EMBL" id="JBIGHX010000004">
    <property type="protein sequence ID" value="MFG6462620.1"/>
    <property type="molecule type" value="Genomic_DNA"/>
</dbReference>
<name>A0ABW7GKZ7_9BURK</name>
<dbReference type="SMART" id="SM00062">
    <property type="entry name" value="PBPb"/>
    <property type="match status" value="1"/>
</dbReference>
<protein>
    <submittedName>
        <fullName evidence="4">Substrate-binding periplasmic protein</fullName>
    </submittedName>
</protein>
<gene>
    <name evidence="4" type="ORF">ACG04Q_13660</name>
</gene>
<dbReference type="Proteomes" id="UP001606302">
    <property type="component" value="Unassembled WGS sequence"/>
</dbReference>
<feature type="chain" id="PRO_5046362873" evidence="2">
    <location>
        <begin position="30"/>
        <end position="275"/>
    </location>
</feature>
<evidence type="ECO:0000256" key="2">
    <source>
        <dbReference type="SAM" id="SignalP"/>
    </source>
</evidence>
<comment type="caution">
    <text evidence="4">The sequence shown here is derived from an EMBL/GenBank/DDBJ whole genome shotgun (WGS) entry which is preliminary data.</text>
</comment>
<dbReference type="InterPro" id="IPR006311">
    <property type="entry name" value="TAT_signal"/>
</dbReference>
<evidence type="ECO:0000313" key="4">
    <source>
        <dbReference type="EMBL" id="MFG6462620.1"/>
    </source>
</evidence>
<dbReference type="Gene3D" id="3.40.190.10">
    <property type="entry name" value="Periplasmic binding protein-like II"/>
    <property type="match status" value="2"/>
</dbReference>
<evidence type="ECO:0000313" key="5">
    <source>
        <dbReference type="Proteomes" id="UP001606302"/>
    </source>
</evidence>
<dbReference type="PANTHER" id="PTHR35936:SF19">
    <property type="entry name" value="AMINO-ACID-BINDING PROTEIN YXEM-RELATED"/>
    <property type="match status" value="1"/>
</dbReference>
<dbReference type="PANTHER" id="PTHR35936">
    <property type="entry name" value="MEMBRANE-BOUND LYTIC MUREIN TRANSGLYCOSYLASE F"/>
    <property type="match status" value="1"/>
</dbReference>
<proteinExistence type="predicted"/>
<organism evidence="4 5">
    <name type="scientific">Pelomonas lactea</name>
    <dbReference type="NCBI Taxonomy" id="3299030"/>
    <lineage>
        <taxon>Bacteria</taxon>
        <taxon>Pseudomonadati</taxon>
        <taxon>Pseudomonadota</taxon>
        <taxon>Betaproteobacteria</taxon>
        <taxon>Burkholderiales</taxon>
        <taxon>Sphaerotilaceae</taxon>
        <taxon>Roseateles</taxon>
    </lineage>
</organism>
<reference evidence="4 5" key="1">
    <citation type="submission" date="2024-08" db="EMBL/GenBank/DDBJ databases">
        <authorList>
            <person name="Lu H."/>
        </authorList>
    </citation>
    <scope>NUCLEOTIDE SEQUENCE [LARGE SCALE GENOMIC DNA]</scope>
    <source>
        <strain evidence="4 5">DXS20W</strain>
    </source>
</reference>